<evidence type="ECO:0000313" key="2">
    <source>
        <dbReference type="EMBL" id="KAJ6808891.1"/>
    </source>
</evidence>
<protein>
    <submittedName>
        <fullName evidence="2">Protein CHROMATIN REMODELING 4-like</fullName>
    </submittedName>
</protein>
<comment type="caution">
    <text evidence="2">The sequence shown here is derived from an EMBL/GenBank/DDBJ whole genome shotgun (WGS) entry which is preliminary data.</text>
</comment>
<evidence type="ECO:0000313" key="4">
    <source>
        <dbReference type="Proteomes" id="UP001140949"/>
    </source>
</evidence>
<gene>
    <name evidence="2" type="ORF">M6B38_166130</name>
    <name evidence="3" type="ORF">M6B38_279640</name>
</gene>
<feature type="region of interest" description="Disordered" evidence="1">
    <location>
        <begin position="1"/>
        <end position="53"/>
    </location>
</feature>
<dbReference type="Proteomes" id="UP001140949">
    <property type="component" value="Unassembled WGS sequence"/>
</dbReference>
<feature type="compositionally biased region" description="Polar residues" evidence="1">
    <location>
        <begin position="14"/>
        <end position="27"/>
    </location>
</feature>
<accession>A0AAX6EY82</accession>
<name>A0AAX6EY82_IRIPA</name>
<dbReference type="AlphaFoldDB" id="A0AAX6EY82"/>
<evidence type="ECO:0000256" key="1">
    <source>
        <dbReference type="SAM" id="MobiDB-lite"/>
    </source>
</evidence>
<reference evidence="2" key="2">
    <citation type="submission" date="2023-04" db="EMBL/GenBank/DDBJ databases">
        <authorList>
            <person name="Bruccoleri R.E."/>
            <person name="Oakeley E.J."/>
            <person name="Faust A.-M."/>
            <person name="Dessus-Babus S."/>
            <person name="Altorfer M."/>
            <person name="Burckhardt D."/>
            <person name="Oertli M."/>
            <person name="Naumann U."/>
            <person name="Petersen F."/>
            <person name="Wong J."/>
        </authorList>
    </citation>
    <scope>NUCLEOTIDE SEQUENCE</scope>
    <source>
        <strain evidence="2">GSM-AAB239-AS_SAM_17_03QT</strain>
        <tissue evidence="2">Leaf</tissue>
    </source>
</reference>
<organism evidence="2 4">
    <name type="scientific">Iris pallida</name>
    <name type="common">Sweet iris</name>
    <dbReference type="NCBI Taxonomy" id="29817"/>
    <lineage>
        <taxon>Eukaryota</taxon>
        <taxon>Viridiplantae</taxon>
        <taxon>Streptophyta</taxon>
        <taxon>Embryophyta</taxon>
        <taxon>Tracheophyta</taxon>
        <taxon>Spermatophyta</taxon>
        <taxon>Magnoliopsida</taxon>
        <taxon>Liliopsida</taxon>
        <taxon>Asparagales</taxon>
        <taxon>Iridaceae</taxon>
        <taxon>Iridoideae</taxon>
        <taxon>Irideae</taxon>
        <taxon>Iris</taxon>
    </lineage>
</organism>
<keyword evidence="4" id="KW-1185">Reference proteome</keyword>
<dbReference type="EMBL" id="JANAVB010033219">
    <property type="protein sequence ID" value="KAJ6808891.1"/>
    <property type="molecule type" value="Genomic_DNA"/>
</dbReference>
<feature type="compositionally biased region" description="Basic and acidic residues" evidence="1">
    <location>
        <begin position="125"/>
        <end position="140"/>
    </location>
</feature>
<evidence type="ECO:0000313" key="3">
    <source>
        <dbReference type="EMBL" id="KAJ6846297.1"/>
    </source>
</evidence>
<reference evidence="2" key="1">
    <citation type="journal article" date="2023" name="GigaByte">
        <title>Genome assembly of the bearded iris, Iris pallida Lam.</title>
        <authorList>
            <person name="Bruccoleri R.E."/>
            <person name="Oakeley E.J."/>
            <person name="Faust A.M.E."/>
            <person name="Altorfer M."/>
            <person name="Dessus-Babus S."/>
            <person name="Burckhardt D."/>
            <person name="Oertli M."/>
            <person name="Naumann U."/>
            <person name="Petersen F."/>
            <person name="Wong J."/>
        </authorList>
    </citation>
    <scope>NUCLEOTIDE SEQUENCE</scope>
    <source>
        <strain evidence="2">GSM-AAB239-AS_SAM_17_03QT</strain>
    </source>
</reference>
<dbReference type="EMBL" id="JANAVB010005599">
    <property type="protein sequence ID" value="KAJ6846297.1"/>
    <property type="molecule type" value="Genomic_DNA"/>
</dbReference>
<sequence length="155" mass="16962">MLEKIQQEDPVANSMENLNNASSSTVPSFPPIMPSRADNERTKRRPSLPSLNLNLYLPSSSFGTPVKETLSPLPNELQLVTPCLASRRSRNCQDTDLPVGKGLETSEQIEEGVSVDVVRVGEFDKVRISQSNDGDKREDEQVGQAGSGYSEQNSV</sequence>
<feature type="region of interest" description="Disordered" evidence="1">
    <location>
        <begin position="125"/>
        <end position="155"/>
    </location>
</feature>
<proteinExistence type="predicted"/>